<dbReference type="Proteomes" id="UP000564806">
    <property type="component" value="Unassembled WGS sequence"/>
</dbReference>
<evidence type="ECO:0000313" key="2">
    <source>
        <dbReference type="EMBL" id="NUU64239.1"/>
    </source>
</evidence>
<dbReference type="EMBL" id="JABWCS010000221">
    <property type="protein sequence ID" value="NUU64239.1"/>
    <property type="molecule type" value="Genomic_DNA"/>
</dbReference>
<keyword evidence="1" id="KW-1133">Transmembrane helix</keyword>
<gene>
    <name evidence="2" type="ORF">HPT30_28195</name>
</gene>
<keyword evidence="1" id="KW-0812">Transmembrane</keyword>
<proteinExistence type="predicted"/>
<name>A0A850EX70_9BACL</name>
<evidence type="ECO:0000256" key="1">
    <source>
        <dbReference type="SAM" id="Phobius"/>
    </source>
</evidence>
<protein>
    <submittedName>
        <fullName evidence="2">Uncharacterized protein</fullName>
    </submittedName>
</protein>
<comment type="caution">
    <text evidence="2">The sequence shown here is derived from an EMBL/GenBank/DDBJ whole genome shotgun (WGS) entry which is preliminary data.</text>
</comment>
<keyword evidence="3" id="KW-1185">Reference proteome</keyword>
<evidence type="ECO:0000313" key="3">
    <source>
        <dbReference type="Proteomes" id="UP000564806"/>
    </source>
</evidence>
<dbReference type="AlphaFoldDB" id="A0A850EX70"/>
<organism evidence="2 3">
    <name type="scientific">Paenibacillus agri</name>
    <dbReference type="NCBI Taxonomy" id="2744309"/>
    <lineage>
        <taxon>Bacteria</taxon>
        <taxon>Bacillati</taxon>
        <taxon>Bacillota</taxon>
        <taxon>Bacilli</taxon>
        <taxon>Bacillales</taxon>
        <taxon>Paenibacillaceae</taxon>
        <taxon>Paenibacillus</taxon>
    </lineage>
</organism>
<feature type="transmembrane region" description="Helical" evidence="1">
    <location>
        <begin position="85"/>
        <end position="104"/>
    </location>
</feature>
<accession>A0A850EX70</accession>
<sequence>MVRSASRFALVWLLNITLSVVLSLTLPPAWSFETFNSSEPEAENYESERYERRSMPHARLKPHNDMVTPVLKTKPSGNTVPAPEFVILPVLCILFCPLIYKWLLRQWLDPLKFTSKFVASY</sequence>
<reference evidence="2" key="1">
    <citation type="submission" date="2020-06" db="EMBL/GenBank/DDBJ databases">
        <title>Paenibacillus sp. nov., isolated from soil.</title>
        <authorList>
            <person name="Seo Y.L."/>
        </authorList>
    </citation>
    <scope>NUCLEOTIDE SEQUENCE [LARGE SCALE GENOMIC DNA]</scope>
    <source>
        <strain evidence="2">JW14</strain>
    </source>
</reference>
<keyword evidence="1" id="KW-0472">Membrane</keyword>
<dbReference type="RefSeq" id="WP_175374573.1">
    <property type="nucleotide sequence ID" value="NZ_JABWCS010000221.1"/>
</dbReference>